<organism evidence="9 10">
    <name type="scientific">Zingiber officinale</name>
    <name type="common">Ginger</name>
    <name type="synonym">Amomum zingiber</name>
    <dbReference type="NCBI Taxonomy" id="94328"/>
    <lineage>
        <taxon>Eukaryota</taxon>
        <taxon>Viridiplantae</taxon>
        <taxon>Streptophyta</taxon>
        <taxon>Embryophyta</taxon>
        <taxon>Tracheophyta</taxon>
        <taxon>Spermatophyta</taxon>
        <taxon>Magnoliopsida</taxon>
        <taxon>Liliopsida</taxon>
        <taxon>Zingiberales</taxon>
        <taxon>Zingiberaceae</taxon>
        <taxon>Zingiber</taxon>
    </lineage>
</organism>
<feature type="compositionally biased region" description="Basic and acidic residues" evidence="7">
    <location>
        <begin position="269"/>
        <end position="280"/>
    </location>
</feature>
<dbReference type="FunFam" id="4.10.1000.10:FF:000008">
    <property type="entry name" value="zinc finger CCCH domain-containing protein 3"/>
    <property type="match status" value="1"/>
</dbReference>
<proteinExistence type="predicted"/>
<feature type="region of interest" description="Disordered" evidence="7">
    <location>
        <begin position="269"/>
        <end position="291"/>
    </location>
</feature>
<dbReference type="OrthoDB" id="3247158at2759"/>
<keyword evidence="2" id="KW-0677">Repeat</keyword>
<dbReference type="PANTHER" id="PTHR46156">
    <property type="entry name" value="CCCH ZINGC FINGER"/>
    <property type="match status" value="1"/>
</dbReference>
<feature type="zinc finger region" description="C3H1-type" evidence="6">
    <location>
        <begin position="1562"/>
        <end position="1588"/>
    </location>
</feature>
<keyword evidence="10" id="KW-1185">Reference proteome</keyword>
<evidence type="ECO:0000256" key="4">
    <source>
        <dbReference type="ARBA" id="ARBA00022833"/>
    </source>
</evidence>
<evidence type="ECO:0000256" key="7">
    <source>
        <dbReference type="SAM" id="MobiDB-lite"/>
    </source>
</evidence>
<keyword evidence="4 6" id="KW-0862">Zinc</keyword>
<evidence type="ECO:0000313" key="9">
    <source>
        <dbReference type="EMBL" id="KAG6486924.1"/>
    </source>
</evidence>
<feature type="domain" description="C3H1-type" evidence="8">
    <location>
        <begin position="1507"/>
        <end position="1536"/>
    </location>
</feature>
<evidence type="ECO:0000256" key="1">
    <source>
        <dbReference type="ARBA" id="ARBA00022723"/>
    </source>
</evidence>
<feature type="compositionally biased region" description="Basic residues" evidence="7">
    <location>
        <begin position="34"/>
        <end position="45"/>
    </location>
</feature>
<evidence type="ECO:0000256" key="6">
    <source>
        <dbReference type="PROSITE-ProRule" id="PRU00723"/>
    </source>
</evidence>
<evidence type="ECO:0000256" key="3">
    <source>
        <dbReference type="ARBA" id="ARBA00022771"/>
    </source>
</evidence>
<feature type="zinc finger region" description="C3H1-type" evidence="6">
    <location>
        <begin position="1611"/>
        <end position="1639"/>
    </location>
</feature>
<feature type="compositionally biased region" description="Polar residues" evidence="7">
    <location>
        <begin position="539"/>
        <end position="563"/>
    </location>
</feature>
<keyword evidence="5" id="KW-0238">DNA-binding</keyword>
<accession>A0A8J5FF56</accession>
<dbReference type="InterPro" id="IPR000571">
    <property type="entry name" value="Znf_CCCH"/>
</dbReference>
<evidence type="ECO:0000256" key="5">
    <source>
        <dbReference type="ARBA" id="ARBA00023125"/>
    </source>
</evidence>
<feature type="domain" description="C3H1-type" evidence="8">
    <location>
        <begin position="1562"/>
        <end position="1588"/>
    </location>
</feature>
<dbReference type="SMART" id="SM00356">
    <property type="entry name" value="ZnF_C3H1"/>
    <property type="match status" value="5"/>
</dbReference>
<dbReference type="GO" id="GO:0008270">
    <property type="term" value="F:zinc ion binding"/>
    <property type="evidence" value="ECO:0007669"/>
    <property type="project" value="UniProtKB-KW"/>
</dbReference>
<dbReference type="FunFam" id="4.10.1000.10:FF:000022">
    <property type="entry name" value="Zinc finger CCCH domain-containing protein 7"/>
    <property type="match status" value="1"/>
</dbReference>
<dbReference type="EMBL" id="JACMSC010000015">
    <property type="protein sequence ID" value="KAG6486924.1"/>
    <property type="molecule type" value="Genomic_DNA"/>
</dbReference>
<dbReference type="GO" id="GO:0003677">
    <property type="term" value="F:DNA binding"/>
    <property type="evidence" value="ECO:0007669"/>
    <property type="project" value="UniProtKB-KW"/>
</dbReference>
<dbReference type="GO" id="GO:0005634">
    <property type="term" value="C:nucleus"/>
    <property type="evidence" value="ECO:0007669"/>
    <property type="project" value="TreeGrafter"/>
</dbReference>
<feature type="domain" description="C3H1-type" evidence="8">
    <location>
        <begin position="1611"/>
        <end position="1639"/>
    </location>
</feature>
<sequence length="1757" mass="196768">MDPLDSPRLAARSRYDPHPPPPHHLVDPNYYSHQSHHHHHHHHHVSFPSSTPSPQPYPSHHARSLRHEHETRLPVVDGGGGGGRLRVPYQIDPFSQLPLRFPDRSPLPEDRYPSLRPHLMGNGENFVRDSPESRVFNDDRFRVVVDESQDLLRLRWEDEERRHHVACSRANLYRDELAVDLERRKRPRWLEDTDLEEHLGGPSKKHLRVWDKEIDHPHRILLPNPSTIPPCASSPRAPRDFVAIDGKREADSVAEWRYLLPPMKSYSDIDREDSTGERPLHMPFYSDRNRDIGRDREDTRELGPILERHLRSPFPTMRSHGNSYSHINRQFETTSDVYDAPTTRTVYSCEENYFGDNRGKRKPSNKENDQIIIWSPEKQIAMRPSATFFNRGKEQIIVSTSSKQPAKRPSALSRLQSGVSVWSRLQEKPLFHTSPFDLVSQPTTSVKHQLEVITPNFSLKSSSLVGDASSPRSALLNYDGKGQERSTPKRLVKKKLARKGEEFAIPVDSGSLVLEAKDGISKMLTLNSSQKKLDDPEASDNQGSSSIKDVNNDSRQNSSRRAISTVTMDENKGQELMDEKVREEEETLHSVIGGSVKETNCIVEKQEIELATCVNVGSCHSKLVDTETAKQSVLTDPSRCDEEEKGKQFIEVGQTLDQNCANALLDIGDLNTGSSSPINHVSLEGKLDDETEQLSSALQAQNTIDENHDSQNFEGSDDNKKVGGLDKEFVTFSSEYSSSPLRKSEQLVMPVCHMTSSLTSHSIFGDNLKMKQHTIGNQHIEVDVDAKELKEISGGNSTMSDVYLCMEIQNHLVNFPPQFMDTASDGYLPDITTDEKDACLASHANVKSPQSDNLKPREEDLVDSSIFMCEVQDALPCVAPERLHSGLADRYGCSEDGLIKDICDQDQKVITEDKYLLAFRESLAPEVEGAQNISCKPMFEKETNLLSDDTAKQKSMESKAVNGQEHLNQKTMPTVGLPKDTPIRANSVNCSKESTQSHLSLRHKTWHRKDAPSSISQVILRSQKGGSLSKLSPRKLGKIHNSYVRKGNSLIRKSASQPSQSLGSTRKLNKGITEKNIVYGSHGCANNILARSNPSFESKLSTEPTQPSQYLGSTRKLTKDIMEKSMNSRNNILYCPSTTFERPKTPPLPLAAKLSDSTFVYSSEAPHGLPENSVAEATTDVQDNPLILPSGGINDQNDTSDKICEPLGKSVIYVKHRSNQLVAASGHKVNDSVNSSLDKSPPLISSASSDYYYRKNKNQLIRNVYSSEGQSNVVLLPGNGNMSGQKVSVSTVNGVTSTLPKKKLNKAQDKRHKYSSFSHVWTLSGKRPSKKSISSLPRIKVLPYLFPWKRATLLQSLKMQFAKKKDTLYTQRTDGFFLKKSGVSRLGRSSLKWSRSMQRRSKVVNKEAELAVAEVEKKNREQNNLFSISGLKHSINSVLNEQSCANDQGIRNYSVSSVPQKLLGGNNERYIRIGNGNQLVRDPKKLTRILASEKVRWSLHTARLRLAKKNQYCQFFTRFGKCNKKGGKCPYIHDPSKVAICTKFLNGSCSNMDCKLAHKIIPERMPDCSYFLQGLCTNTSCSYRHVNVNPNASVCEGFLKGYCVDGDECCKKHSYVCPIYQATGKCLQGSKCKLHHPKTKNKTKKRKDTVVQGNTWGRYFGSDISLVGEPLVVSLDKKVVKKANDLFCNGQFTEFIALAADEIDDEASFMVSEDDTPPSHFESGNDALQNNDLDALIKPIRIMRKDYPPLPASTNGS</sequence>
<reference evidence="9 10" key="1">
    <citation type="submission" date="2020-08" db="EMBL/GenBank/DDBJ databases">
        <title>Plant Genome Project.</title>
        <authorList>
            <person name="Zhang R.-G."/>
        </authorList>
    </citation>
    <scope>NUCLEOTIDE SEQUENCE [LARGE SCALE GENOMIC DNA]</scope>
    <source>
        <tissue evidence="9">Rhizome</tissue>
    </source>
</reference>
<name>A0A8J5FF56_ZINOF</name>
<keyword evidence="1 6" id="KW-0479">Metal-binding</keyword>
<dbReference type="Proteomes" id="UP000734854">
    <property type="component" value="Unassembled WGS sequence"/>
</dbReference>
<feature type="region of interest" description="Disordered" evidence="7">
    <location>
        <begin position="462"/>
        <end position="489"/>
    </location>
</feature>
<dbReference type="PANTHER" id="PTHR46156:SF1">
    <property type="entry name" value="ZINC FINGER CCCH DOMAIN-CONTAINING PROTEIN 3"/>
    <property type="match status" value="1"/>
</dbReference>
<evidence type="ECO:0000313" key="10">
    <source>
        <dbReference type="Proteomes" id="UP000734854"/>
    </source>
</evidence>
<protein>
    <recommendedName>
        <fullName evidence="8">C3H1-type domain-containing protein</fullName>
    </recommendedName>
</protein>
<feature type="region of interest" description="Disordered" evidence="7">
    <location>
        <begin position="527"/>
        <end position="563"/>
    </location>
</feature>
<comment type="caution">
    <text evidence="9">The sequence shown here is derived from an EMBL/GenBank/DDBJ whole genome shotgun (WGS) entry which is preliminary data.</text>
</comment>
<feature type="zinc finger region" description="C3H1-type" evidence="6">
    <location>
        <begin position="1507"/>
        <end position="1536"/>
    </location>
</feature>
<evidence type="ECO:0000256" key="2">
    <source>
        <dbReference type="ARBA" id="ARBA00022737"/>
    </source>
</evidence>
<dbReference type="PROSITE" id="PS50103">
    <property type="entry name" value="ZF_C3H1"/>
    <property type="match status" value="3"/>
</dbReference>
<feature type="region of interest" description="Disordered" evidence="7">
    <location>
        <begin position="1"/>
        <end position="88"/>
    </location>
</feature>
<evidence type="ECO:0000259" key="8">
    <source>
        <dbReference type="PROSITE" id="PS50103"/>
    </source>
</evidence>
<gene>
    <name evidence="9" type="ORF">ZIOFF_055505</name>
</gene>
<keyword evidence="3 6" id="KW-0863">Zinc-finger</keyword>